<dbReference type="Proteomes" id="UP000295281">
    <property type="component" value="Unassembled WGS sequence"/>
</dbReference>
<feature type="transmembrane region" description="Helical" evidence="1">
    <location>
        <begin position="36"/>
        <end position="58"/>
    </location>
</feature>
<organism evidence="3 4">
    <name type="scientific">Actinorugispora endophytica</name>
    <dbReference type="NCBI Taxonomy" id="1605990"/>
    <lineage>
        <taxon>Bacteria</taxon>
        <taxon>Bacillati</taxon>
        <taxon>Actinomycetota</taxon>
        <taxon>Actinomycetes</taxon>
        <taxon>Streptosporangiales</taxon>
        <taxon>Nocardiopsidaceae</taxon>
        <taxon>Actinorugispora</taxon>
    </lineage>
</organism>
<comment type="caution">
    <text evidence="3">The sequence shown here is derived from an EMBL/GenBank/DDBJ whole genome shotgun (WGS) entry which is preliminary data.</text>
</comment>
<evidence type="ECO:0000256" key="1">
    <source>
        <dbReference type="SAM" id="Phobius"/>
    </source>
</evidence>
<feature type="transmembrane region" description="Helical" evidence="1">
    <location>
        <begin position="79"/>
        <end position="101"/>
    </location>
</feature>
<sequence length="688" mass="72132">MAAALIGGLVALLIFFSGWLAQEILGRFLPDDFPLLPLVLVFLTVIAVLLLLALLRTADRIPGLRQIRQVLVRFPLSRYAAWGFAVFCVLMLVAAPSAAALNGPCPPPAQLVVATTTDGEEAVRAAADAFEAGRRADVDGGLPRDCRPVDVTVFSVGSAEVLRQALDNDWVAPGSAAPEGDDGPPDDGVYLKDRTLGPRPHYVIPESSVDYLGFLDPGGAGSGGTAGGAPDEEADLDEEAVLEGGGRLRHLGSTRTTPLIWAVPRGFPDDAGVGLLRDDLGVDWARPGLEETSAGRLHGAYQQRLLSDTGGAAGAAAAEARFLTSVSADSSASLLCGLREEAETVALVSEAALHRAQNAEGSGSFSPECPGPVAAELEPRYKSGLPVLDHPLIRVSWEEDEGVAGEQEKFESFMLDLADDPSAYDADGVYAGYRSTRGEGTAADVTAMPVVDEDGVSVAAQIPEWVDDSEPQEWWEWAVKADEARREAGGPATVLVMVDRSTSMASVPEQFAAVRTVTETIVRDLGEEDRFGLWSYPQGETGADAGSAAERVGLDRADAAGDAAAEMIEGLSPAYQPTPLREAVRSGVRALEGEEPGAILVVVTDGVRVQDDAGLGRAELEDVLDDTDARVRIIAVGGGAQQRPGQEACDVGLLPELAGHPNVECRDADQGRADEAARGVVQEARGGN</sequence>
<dbReference type="SUPFAM" id="SSF53300">
    <property type="entry name" value="vWA-like"/>
    <property type="match status" value="1"/>
</dbReference>
<keyword evidence="1" id="KW-1133">Transmembrane helix</keyword>
<keyword evidence="1" id="KW-0812">Transmembrane</keyword>
<evidence type="ECO:0000259" key="2">
    <source>
        <dbReference type="PROSITE" id="PS50234"/>
    </source>
</evidence>
<dbReference type="InterPro" id="IPR036465">
    <property type="entry name" value="vWFA_dom_sf"/>
</dbReference>
<protein>
    <recommendedName>
        <fullName evidence="2">VWFA domain-containing protein</fullName>
    </recommendedName>
</protein>
<feature type="domain" description="VWFA" evidence="2">
    <location>
        <begin position="493"/>
        <end position="662"/>
    </location>
</feature>
<evidence type="ECO:0000313" key="3">
    <source>
        <dbReference type="EMBL" id="TDQ53808.1"/>
    </source>
</evidence>
<dbReference type="Gene3D" id="3.40.50.410">
    <property type="entry name" value="von Willebrand factor, type A domain"/>
    <property type="match status" value="1"/>
</dbReference>
<dbReference type="SMART" id="SM00327">
    <property type="entry name" value="VWA"/>
    <property type="match status" value="1"/>
</dbReference>
<dbReference type="PROSITE" id="PS50234">
    <property type="entry name" value="VWFA"/>
    <property type="match status" value="1"/>
</dbReference>
<accession>A0A4R6V5X7</accession>
<dbReference type="AlphaFoldDB" id="A0A4R6V5X7"/>
<keyword evidence="1" id="KW-0472">Membrane</keyword>
<dbReference type="CDD" id="cd00198">
    <property type="entry name" value="vWFA"/>
    <property type="match status" value="1"/>
</dbReference>
<dbReference type="RefSeq" id="WP_166655401.1">
    <property type="nucleotide sequence ID" value="NZ_SNYN01000003.1"/>
</dbReference>
<dbReference type="InterPro" id="IPR002035">
    <property type="entry name" value="VWF_A"/>
</dbReference>
<keyword evidence="4" id="KW-1185">Reference proteome</keyword>
<gene>
    <name evidence="3" type="ORF">EV190_103259</name>
</gene>
<proteinExistence type="predicted"/>
<evidence type="ECO:0000313" key="4">
    <source>
        <dbReference type="Proteomes" id="UP000295281"/>
    </source>
</evidence>
<dbReference type="EMBL" id="SNYN01000003">
    <property type="protein sequence ID" value="TDQ53808.1"/>
    <property type="molecule type" value="Genomic_DNA"/>
</dbReference>
<reference evidence="3 4" key="1">
    <citation type="submission" date="2019-03" db="EMBL/GenBank/DDBJ databases">
        <title>Genomic Encyclopedia of Type Strains, Phase IV (KMG-IV): sequencing the most valuable type-strain genomes for metagenomic binning, comparative biology and taxonomic classification.</title>
        <authorList>
            <person name="Goeker M."/>
        </authorList>
    </citation>
    <scope>NUCLEOTIDE SEQUENCE [LARGE SCALE GENOMIC DNA]</scope>
    <source>
        <strain evidence="3 4">DSM 46770</strain>
    </source>
</reference>
<name>A0A4R6V5X7_9ACTN</name>